<feature type="domain" description="CBS" evidence="4">
    <location>
        <begin position="40"/>
        <end position="100"/>
    </location>
</feature>
<keyword evidence="2 3" id="KW-0129">CBS domain</keyword>
<organism evidence="5 6">
    <name type="scientific">Heterostelium pallidum (strain ATCC 26659 / Pp 5 / PN500)</name>
    <name type="common">Cellular slime mold</name>
    <name type="synonym">Polysphondylium pallidum</name>
    <dbReference type="NCBI Taxonomy" id="670386"/>
    <lineage>
        <taxon>Eukaryota</taxon>
        <taxon>Amoebozoa</taxon>
        <taxon>Evosea</taxon>
        <taxon>Eumycetozoa</taxon>
        <taxon>Dictyostelia</taxon>
        <taxon>Acytosteliales</taxon>
        <taxon>Acytosteliaceae</taxon>
        <taxon>Heterostelium</taxon>
    </lineage>
</organism>
<dbReference type="PANTHER" id="PTHR13780:SF24">
    <property type="entry name" value="CBS DOMAIN-CONTAINING PROTEIN"/>
    <property type="match status" value="1"/>
</dbReference>
<keyword evidence="6" id="KW-1185">Reference proteome</keyword>
<evidence type="ECO:0000256" key="3">
    <source>
        <dbReference type="PROSITE-ProRule" id="PRU00703"/>
    </source>
</evidence>
<name>D3BAU5_HETP5</name>
<evidence type="ECO:0000256" key="2">
    <source>
        <dbReference type="ARBA" id="ARBA00023122"/>
    </source>
</evidence>
<dbReference type="OMA" id="IVCAPQT"/>
<gene>
    <name evidence="5" type="ORF">PPL_05676</name>
</gene>
<evidence type="ECO:0000259" key="4">
    <source>
        <dbReference type="PROSITE" id="PS51371"/>
    </source>
</evidence>
<evidence type="ECO:0000313" key="6">
    <source>
        <dbReference type="Proteomes" id="UP000001396"/>
    </source>
</evidence>
<dbReference type="InParanoid" id="D3BAU5"/>
<dbReference type="EMBL" id="ADBJ01000025">
    <property type="protein sequence ID" value="EFA81682.1"/>
    <property type="molecule type" value="Genomic_DNA"/>
</dbReference>
<accession>D3BAU5</accession>
<dbReference type="Gene3D" id="3.10.580.10">
    <property type="entry name" value="CBS-domain"/>
    <property type="match status" value="2"/>
</dbReference>
<comment type="caution">
    <text evidence="5">The sequence shown here is derived from an EMBL/GenBank/DDBJ whole genome shotgun (WGS) entry which is preliminary data.</text>
</comment>
<dbReference type="GeneID" id="31361160"/>
<dbReference type="AlphaFoldDB" id="D3BAU5"/>
<reference evidence="5 6" key="1">
    <citation type="journal article" date="2011" name="Genome Res.">
        <title>Phylogeny-wide analysis of social amoeba genomes highlights ancient origins for complex intercellular communication.</title>
        <authorList>
            <person name="Heidel A.J."/>
            <person name="Lawal H.M."/>
            <person name="Felder M."/>
            <person name="Schilde C."/>
            <person name="Helps N.R."/>
            <person name="Tunggal B."/>
            <person name="Rivero F."/>
            <person name="John U."/>
            <person name="Schleicher M."/>
            <person name="Eichinger L."/>
            <person name="Platzer M."/>
            <person name="Noegel A.A."/>
            <person name="Schaap P."/>
            <person name="Gloeckner G."/>
        </authorList>
    </citation>
    <scope>NUCLEOTIDE SEQUENCE [LARGE SCALE GENOMIC DNA]</scope>
    <source>
        <strain evidence="6">ATCC 26659 / Pp 5 / PN500</strain>
    </source>
</reference>
<evidence type="ECO:0000313" key="5">
    <source>
        <dbReference type="EMBL" id="EFA81682.1"/>
    </source>
</evidence>
<dbReference type="STRING" id="670386.D3BAU5"/>
<sequence>MTTQYSSLPLRSSGQGVSTTKDFIDLLTTPLENTTLLKKMVTKPLLWVDLDDSVHKAFDVICSQKVLSIPVFSKSENRWVSMLDVKDICTHIVSLFDHDNNLKASVPDDYTVRYLLTTDTGEFIRPCPIVRRDCRVLDILNLFDKKIHRICVSTGPNPKDIQIISEMSIIKWIDQNRSKLGPLFEKTVKKRIISIANSKLAIDAFRKLSENNIYGMPIVSETDDELVDSISVIDIKVIIKVDYINKLKQPLSEFYIPTIGKTNVSTLKIIGYFDE</sequence>
<dbReference type="Proteomes" id="UP000001396">
    <property type="component" value="Unassembled WGS sequence"/>
</dbReference>
<keyword evidence="1" id="KW-0677">Repeat</keyword>
<dbReference type="RefSeq" id="XP_020433799.1">
    <property type="nucleotide sequence ID" value="XM_020576550.1"/>
</dbReference>
<dbReference type="PANTHER" id="PTHR13780">
    <property type="entry name" value="AMP-ACTIVATED PROTEIN KINASE, GAMMA REGULATORY SUBUNIT"/>
    <property type="match status" value="1"/>
</dbReference>
<dbReference type="InterPro" id="IPR000644">
    <property type="entry name" value="CBS_dom"/>
</dbReference>
<dbReference type="InterPro" id="IPR046342">
    <property type="entry name" value="CBS_dom_sf"/>
</dbReference>
<evidence type="ECO:0000256" key="1">
    <source>
        <dbReference type="ARBA" id="ARBA00022737"/>
    </source>
</evidence>
<dbReference type="PROSITE" id="PS51371">
    <property type="entry name" value="CBS"/>
    <property type="match status" value="1"/>
</dbReference>
<dbReference type="SUPFAM" id="SSF54631">
    <property type="entry name" value="CBS-domain pair"/>
    <property type="match status" value="2"/>
</dbReference>
<protein>
    <recommendedName>
        <fullName evidence="4">CBS domain-containing protein</fullName>
    </recommendedName>
</protein>
<proteinExistence type="predicted"/>
<dbReference type="InterPro" id="IPR050511">
    <property type="entry name" value="AMPK_gamma/SDS23_families"/>
</dbReference>